<accession>W9WS63</accession>
<dbReference type="GeneID" id="19190484"/>
<dbReference type="AlphaFoldDB" id="W9WS63"/>
<evidence type="ECO:0000313" key="1">
    <source>
        <dbReference type="EMBL" id="EXJ70778.1"/>
    </source>
</evidence>
<dbReference type="RefSeq" id="XP_007744557.1">
    <property type="nucleotide sequence ID" value="XM_007746367.1"/>
</dbReference>
<dbReference type="EMBL" id="AMGX01000008">
    <property type="protein sequence ID" value="EXJ70778.1"/>
    <property type="molecule type" value="Genomic_DNA"/>
</dbReference>
<protein>
    <submittedName>
        <fullName evidence="1">Uncharacterized protein</fullName>
    </submittedName>
</protein>
<dbReference type="HOGENOM" id="CLU_2359547_0_0_1"/>
<reference evidence="1 2" key="1">
    <citation type="submission" date="2013-03" db="EMBL/GenBank/DDBJ databases">
        <title>The Genome Sequence of Cladophialophora psammophila CBS 110553.</title>
        <authorList>
            <consortium name="The Broad Institute Genomics Platform"/>
            <person name="Cuomo C."/>
            <person name="de Hoog S."/>
            <person name="Gorbushina A."/>
            <person name="Walker B."/>
            <person name="Young S.K."/>
            <person name="Zeng Q."/>
            <person name="Gargeya S."/>
            <person name="Fitzgerald M."/>
            <person name="Haas B."/>
            <person name="Abouelleil A."/>
            <person name="Allen A.W."/>
            <person name="Alvarado L."/>
            <person name="Arachchi H.M."/>
            <person name="Berlin A.M."/>
            <person name="Chapman S.B."/>
            <person name="Gainer-Dewar J."/>
            <person name="Goldberg J."/>
            <person name="Griggs A."/>
            <person name="Gujja S."/>
            <person name="Hansen M."/>
            <person name="Howarth C."/>
            <person name="Imamovic A."/>
            <person name="Ireland A."/>
            <person name="Larimer J."/>
            <person name="McCowan C."/>
            <person name="Murphy C."/>
            <person name="Pearson M."/>
            <person name="Poon T.W."/>
            <person name="Priest M."/>
            <person name="Roberts A."/>
            <person name="Saif S."/>
            <person name="Shea T."/>
            <person name="Sisk P."/>
            <person name="Sykes S."/>
            <person name="Wortman J."/>
            <person name="Nusbaum C."/>
            <person name="Birren B."/>
        </authorList>
    </citation>
    <scope>NUCLEOTIDE SEQUENCE [LARGE SCALE GENOMIC DNA]</scope>
    <source>
        <strain evidence="1 2">CBS 110553</strain>
    </source>
</reference>
<sequence length="96" mass="10666">MQVTQYDQLSQHYGQEIVFAISRTMQEGVMSNVRELPGYGTMTSTFSIGGTGTSTEQVIQAAIGHEKLFTVFDTKLREWSSQKNANATEEPTNLCL</sequence>
<comment type="caution">
    <text evidence="1">The sequence shown here is derived from an EMBL/GenBank/DDBJ whole genome shotgun (WGS) entry which is preliminary data.</text>
</comment>
<organism evidence="1 2">
    <name type="scientific">Cladophialophora psammophila CBS 110553</name>
    <dbReference type="NCBI Taxonomy" id="1182543"/>
    <lineage>
        <taxon>Eukaryota</taxon>
        <taxon>Fungi</taxon>
        <taxon>Dikarya</taxon>
        <taxon>Ascomycota</taxon>
        <taxon>Pezizomycotina</taxon>
        <taxon>Eurotiomycetes</taxon>
        <taxon>Chaetothyriomycetidae</taxon>
        <taxon>Chaetothyriales</taxon>
        <taxon>Herpotrichiellaceae</taxon>
        <taxon>Cladophialophora</taxon>
    </lineage>
</organism>
<dbReference type="Proteomes" id="UP000019471">
    <property type="component" value="Unassembled WGS sequence"/>
</dbReference>
<evidence type="ECO:0000313" key="2">
    <source>
        <dbReference type="Proteomes" id="UP000019471"/>
    </source>
</evidence>
<gene>
    <name evidence="1" type="ORF">A1O5_05768</name>
</gene>
<proteinExistence type="predicted"/>
<name>W9WS63_9EURO</name>
<keyword evidence="2" id="KW-1185">Reference proteome</keyword>